<dbReference type="RefSeq" id="XP_025483698.1">
    <property type="nucleotide sequence ID" value="XM_025622454.1"/>
</dbReference>
<dbReference type="AlphaFoldDB" id="A0A318Z356"/>
<feature type="compositionally biased region" description="Polar residues" evidence="1">
    <location>
        <begin position="10"/>
        <end position="28"/>
    </location>
</feature>
<dbReference type="Proteomes" id="UP000247647">
    <property type="component" value="Unassembled WGS sequence"/>
</dbReference>
<gene>
    <name evidence="2" type="ORF">BO87DRAFT_373107</name>
</gene>
<proteinExistence type="predicted"/>
<reference evidence="2" key="1">
    <citation type="submission" date="2016-12" db="EMBL/GenBank/DDBJ databases">
        <title>The genomes of Aspergillus section Nigri reveals drivers in fungal speciation.</title>
        <authorList>
            <consortium name="DOE Joint Genome Institute"/>
            <person name="Vesth T.C."/>
            <person name="Nybo J."/>
            <person name="Theobald S."/>
            <person name="Brandl J."/>
            <person name="Frisvad J.C."/>
            <person name="Nielsen K.F."/>
            <person name="Lyhne E.K."/>
            <person name="Kogle M.E."/>
            <person name="Kuo A."/>
            <person name="Riley R."/>
            <person name="Clum A."/>
            <person name="Nolan M."/>
            <person name="Lipzen A."/>
            <person name="Salamov A."/>
            <person name="Henrissat B."/>
            <person name="Wiebenga A."/>
            <person name="De Vries R.P."/>
            <person name="Grigoriev I.V."/>
            <person name="Mortensen U.H."/>
            <person name="Andersen M.R."/>
            <person name="Baker S.E."/>
        </authorList>
    </citation>
    <scope>NUCLEOTIDE SEQUENCE [LARGE SCALE GENOMIC DNA]</scope>
    <source>
        <strain evidence="2">CBS 115656</strain>
    </source>
</reference>
<dbReference type="OrthoDB" id="4451155at2759"/>
<evidence type="ECO:0000313" key="3">
    <source>
        <dbReference type="Proteomes" id="UP000247647"/>
    </source>
</evidence>
<evidence type="ECO:0000313" key="2">
    <source>
        <dbReference type="EMBL" id="PYH38220.1"/>
    </source>
</evidence>
<protein>
    <submittedName>
        <fullName evidence="2">Uncharacterized protein</fullName>
    </submittedName>
</protein>
<accession>A0A318Z356</accession>
<sequence>MSDADENTPLPGTSQIPPVALNATSNANEPHLVDPSNQTTYEKRLYGFLCTQGWTDTQCSCFIAQIEQMKEAISRLFYSQGCNTTQVQCLHEQCEMGFLEHFPAPGGDAEQQDLQMQLRLNEEMNRRRAIGERMYPSVGTLGRGIDEERRA</sequence>
<organism evidence="2 3">
    <name type="scientific">Aspergillus neoniger (strain CBS 115656)</name>
    <dbReference type="NCBI Taxonomy" id="1448310"/>
    <lineage>
        <taxon>Eukaryota</taxon>
        <taxon>Fungi</taxon>
        <taxon>Dikarya</taxon>
        <taxon>Ascomycota</taxon>
        <taxon>Pezizomycotina</taxon>
        <taxon>Eurotiomycetes</taxon>
        <taxon>Eurotiomycetidae</taxon>
        <taxon>Eurotiales</taxon>
        <taxon>Aspergillaceae</taxon>
        <taxon>Aspergillus</taxon>
        <taxon>Aspergillus subgen. Circumdati</taxon>
    </lineage>
</organism>
<dbReference type="EMBL" id="KZ821448">
    <property type="protein sequence ID" value="PYH38220.1"/>
    <property type="molecule type" value="Genomic_DNA"/>
</dbReference>
<feature type="region of interest" description="Disordered" evidence="1">
    <location>
        <begin position="1"/>
        <end position="35"/>
    </location>
</feature>
<keyword evidence="3" id="KW-1185">Reference proteome</keyword>
<dbReference type="GeneID" id="37124910"/>
<evidence type="ECO:0000256" key="1">
    <source>
        <dbReference type="SAM" id="MobiDB-lite"/>
    </source>
</evidence>
<name>A0A318Z356_ASPNB</name>